<dbReference type="SUPFAM" id="SSF55811">
    <property type="entry name" value="Nudix"/>
    <property type="match status" value="1"/>
</dbReference>
<feature type="transmembrane region" description="Helical" evidence="8">
    <location>
        <begin position="264"/>
        <end position="285"/>
    </location>
</feature>
<dbReference type="Pfam" id="PF00293">
    <property type="entry name" value="NUDIX"/>
    <property type="match status" value="1"/>
</dbReference>
<evidence type="ECO:0000256" key="3">
    <source>
        <dbReference type="ARBA" id="ARBA00022475"/>
    </source>
</evidence>
<evidence type="ECO:0000313" key="11">
    <source>
        <dbReference type="EMBL" id="MBL7629198.1"/>
    </source>
</evidence>
<evidence type="ECO:0000256" key="7">
    <source>
        <dbReference type="SAM" id="MobiDB-lite"/>
    </source>
</evidence>
<keyword evidence="5 8" id="KW-1133">Transmembrane helix</keyword>
<dbReference type="InterPro" id="IPR015797">
    <property type="entry name" value="NUDIX_hydrolase-like_dom_sf"/>
</dbReference>
<evidence type="ECO:0000256" key="2">
    <source>
        <dbReference type="ARBA" id="ARBA00010157"/>
    </source>
</evidence>
<keyword evidence="12" id="KW-1185">Reference proteome</keyword>
<dbReference type="Gene3D" id="1.20.1640.10">
    <property type="entry name" value="Multidrug efflux transporter AcrB transmembrane domain"/>
    <property type="match status" value="1"/>
</dbReference>
<dbReference type="InterPro" id="IPR004869">
    <property type="entry name" value="MMPL_dom"/>
</dbReference>
<comment type="similarity">
    <text evidence="2">Belongs to the resistance-nodulation-cell division (RND) (TC 2.A.6) family. MmpL subfamily.</text>
</comment>
<keyword evidence="4 8" id="KW-0812">Transmembrane</keyword>
<sequence>MAALWLLVVVAAVVAALGSDARVRSRVGPATTESQRATDLVPTVMPDGKLPDTETVVVHLPNGDLRAPAERARVEALVKRLGEVPGVGAALSPYGPGADLAVGANPISADGDTVLVAVLMKASALAPDLAAVRELEQAAQTYATAGMRVELMGPGITTDVQGKIAILPLALGGLVALLILRLALGTPSAMIAAASPVIVTTLVGLVLVGLVSRARPISPLAPVLALLLGLVVSLGAGIVVVHRAQLAMREGLDPRAAVVRAMGWAGRAAVLGAGCLCVVALVAWASDLAGFAEYAPAVFVVAAVAALALATIMPAALALGANHLLPWSERTLVRRTGSGPPRRAGLRSWWARQVGRYPRPIAIAAGVLLAVLVVPALSLRLGASDAGVDPTSTTTRRAYDLISQEYGPGLTGPMLIVAQNTSAAGPDAAARLAEAIDATPGVASAQLVLDRPDAGLALLRAIPDSEPRSQAMSDLLDRLRTQTVPKIVGDTDLRVHIGGQSALFLDTADDLAGALPVFIGLVGLVVGLAALVLARSLLVAAAIAVAELVALGAALGIVSLFTRIDWLAALLNVRTGPFEPFAVAFMVFAAFGLTVGMHLGLLSRLGEARSAARLDALRDRAEQTVPLKWPPDRELRPALRPAYRSALTAEAESQRHRELVRAGHADAAAITLTISVILFPLFLAVAAQQQRMFAVFGAGLALAVAVDALVLRGALLPGLLHFISIPTTPPPGTRPLHSARAAESRRPTARRDSARSDSTRPGSTRPGTSRRARPLAPIDVAERLADAAVRELKEETGLDVEVVRIVGLYRDPHHVIAYGDGELTQEFSVRFETRVVEQDPPPTGGDDQEPVPVPNPTGPHSISAPQTGYASSTAWER</sequence>
<protein>
    <submittedName>
        <fullName evidence="11">MMPL family transporter</fullName>
    </submittedName>
</protein>
<dbReference type="Gene3D" id="3.90.79.10">
    <property type="entry name" value="Nucleoside Triphosphate Pyrophosphohydrolase"/>
    <property type="match status" value="1"/>
</dbReference>
<keyword evidence="3" id="KW-1003">Cell membrane</keyword>
<evidence type="ECO:0000313" key="12">
    <source>
        <dbReference type="Proteomes" id="UP000604475"/>
    </source>
</evidence>
<feature type="transmembrane region" description="Helical" evidence="8">
    <location>
        <begin position="191"/>
        <end position="211"/>
    </location>
</feature>
<feature type="transmembrane region" description="Helical" evidence="8">
    <location>
        <begin position="511"/>
        <end position="531"/>
    </location>
</feature>
<dbReference type="PANTHER" id="PTHR33406:SF11">
    <property type="entry name" value="MEMBRANE PROTEIN SCO6666-RELATED"/>
    <property type="match status" value="1"/>
</dbReference>
<dbReference type="InterPro" id="IPR050545">
    <property type="entry name" value="Mycobact_MmpL"/>
</dbReference>
<name>A0A937RMN1_9ACTN</name>
<dbReference type="SUPFAM" id="SSF82866">
    <property type="entry name" value="Multidrug efflux transporter AcrB transmembrane domain"/>
    <property type="match status" value="1"/>
</dbReference>
<evidence type="ECO:0000256" key="1">
    <source>
        <dbReference type="ARBA" id="ARBA00004651"/>
    </source>
</evidence>
<evidence type="ECO:0000259" key="9">
    <source>
        <dbReference type="Pfam" id="PF00293"/>
    </source>
</evidence>
<dbReference type="AlphaFoldDB" id="A0A937RMN1"/>
<feature type="transmembrane region" description="Helical" evidence="8">
    <location>
        <begin position="297"/>
        <end position="325"/>
    </location>
</feature>
<dbReference type="EMBL" id="JAEACQ010000220">
    <property type="protein sequence ID" value="MBL7629198.1"/>
    <property type="molecule type" value="Genomic_DNA"/>
</dbReference>
<comment type="subcellular location">
    <subcellularLocation>
        <location evidence="1">Cell membrane</location>
        <topology evidence="1">Multi-pass membrane protein</topology>
    </subcellularLocation>
</comment>
<gene>
    <name evidence="11" type="ORF">I7412_18930</name>
</gene>
<dbReference type="GO" id="GO:0005886">
    <property type="term" value="C:plasma membrane"/>
    <property type="evidence" value="ECO:0007669"/>
    <property type="project" value="UniProtKB-SubCell"/>
</dbReference>
<dbReference type="Proteomes" id="UP000604475">
    <property type="component" value="Unassembled WGS sequence"/>
</dbReference>
<reference evidence="11" key="1">
    <citation type="submission" date="2020-12" db="EMBL/GenBank/DDBJ databases">
        <title>Genomic characterization of non-nitrogen-fixing Frankia strains.</title>
        <authorList>
            <person name="Carlos-Shanley C."/>
            <person name="Guerra T."/>
            <person name="Hahn D."/>
        </authorList>
    </citation>
    <scope>NUCLEOTIDE SEQUENCE</scope>
    <source>
        <strain evidence="11">CN6</strain>
    </source>
</reference>
<proteinExistence type="inferred from homology"/>
<feature type="transmembrane region" description="Helical" evidence="8">
    <location>
        <begin position="164"/>
        <end position="184"/>
    </location>
</feature>
<feature type="region of interest" description="Disordered" evidence="7">
    <location>
        <begin position="730"/>
        <end position="777"/>
    </location>
</feature>
<evidence type="ECO:0000259" key="10">
    <source>
        <dbReference type="Pfam" id="PF03176"/>
    </source>
</evidence>
<accession>A0A937RMN1</accession>
<feature type="transmembrane region" description="Helical" evidence="8">
    <location>
        <begin position="581"/>
        <end position="602"/>
    </location>
</feature>
<feature type="transmembrane region" description="Helical" evidence="8">
    <location>
        <begin position="538"/>
        <end position="561"/>
    </location>
</feature>
<feature type="transmembrane region" description="Helical" evidence="8">
    <location>
        <begin position="667"/>
        <end position="687"/>
    </location>
</feature>
<feature type="transmembrane region" description="Helical" evidence="8">
    <location>
        <begin position="361"/>
        <end position="383"/>
    </location>
</feature>
<feature type="compositionally biased region" description="Basic and acidic residues" evidence="7">
    <location>
        <begin position="740"/>
        <end position="758"/>
    </location>
</feature>
<feature type="region of interest" description="Disordered" evidence="7">
    <location>
        <begin position="836"/>
        <end position="877"/>
    </location>
</feature>
<keyword evidence="6 8" id="KW-0472">Membrane</keyword>
<evidence type="ECO:0000256" key="4">
    <source>
        <dbReference type="ARBA" id="ARBA00022692"/>
    </source>
</evidence>
<dbReference type="InterPro" id="IPR000086">
    <property type="entry name" value="NUDIX_hydrolase_dom"/>
</dbReference>
<evidence type="ECO:0000256" key="8">
    <source>
        <dbReference type="SAM" id="Phobius"/>
    </source>
</evidence>
<evidence type="ECO:0000256" key="5">
    <source>
        <dbReference type="ARBA" id="ARBA00022989"/>
    </source>
</evidence>
<feature type="compositionally biased region" description="Polar residues" evidence="7">
    <location>
        <begin position="858"/>
        <end position="877"/>
    </location>
</feature>
<comment type="caution">
    <text evidence="11">The sequence shown here is derived from an EMBL/GenBank/DDBJ whole genome shotgun (WGS) entry which is preliminary data.</text>
</comment>
<evidence type="ECO:0000256" key="6">
    <source>
        <dbReference type="ARBA" id="ARBA00023136"/>
    </source>
</evidence>
<feature type="transmembrane region" description="Helical" evidence="8">
    <location>
        <begin position="693"/>
        <end position="715"/>
    </location>
</feature>
<organism evidence="11 12">
    <name type="scientific">Frankia nepalensis</name>
    <dbReference type="NCBI Taxonomy" id="1836974"/>
    <lineage>
        <taxon>Bacteria</taxon>
        <taxon>Bacillati</taxon>
        <taxon>Actinomycetota</taxon>
        <taxon>Actinomycetes</taxon>
        <taxon>Frankiales</taxon>
        <taxon>Frankiaceae</taxon>
        <taxon>Frankia</taxon>
    </lineage>
</organism>
<feature type="domain" description="Nudix hydrolase" evidence="9">
    <location>
        <begin position="779"/>
        <end position="846"/>
    </location>
</feature>
<dbReference type="RefSeq" id="WP_203006794.1">
    <property type="nucleotide sequence ID" value="NZ_JADWYU010000091.1"/>
</dbReference>
<dbReference type="CDD" id="cd02883">
    <property type="entry name" value="NUDIX_Hydrolase"/>
    <property type="match status" value="1"/>
</dbReference>
<dbReference type="Pfam" id="PF03176">
    <property type="entry name" value="MMPL"/>
    <property type="match status" value="1"/>
</dbReference>
<feature type="transmembrane region" description="Helical" evidence="8">
    <location>
        <begin position="223"/>
        <end position="244"/>
    </location>
</feature>
<dbReference type="PANTHER" id="PTHR33406">
    <property type="entry name" value="MEMBRANE PROTEIN MJ1562-RELATED"/>
    <property type="match status" value="1"/>
</dbReference>
<feature type="domain" description="Membrane transport protein MMPL" evidence="10">
    <location>
        <begin position="28"/>
        <end position="360"/>
    </location>
</feature>